<dbReference type="AlphaFoldDB" id="A0A3M7PWC2"/>
<proteinExistence type="predicted"/>
<sequence>MFSVLLRIIKIRTGKIALMLNSICTNRVLVEFSLLVENDSVFMVKILHSFHSIIHNRNFFYYNKKVFEILVFILPLPNAKFIHGKNLNIAPKKKIKR</sequence>
<protein>
    <submittedName>
        <fullName evidence="1">Uncharacterized protein</fullName>
    </submittedName>
</protein>
<reference evidence="1 2" key="1">
    <citation type="journal article" date="2018" name="Sci. Rep.">
        <title>Genomic signatures of local adaptation to the degree of environmental predictability in rotifers.</title>
        <authorList>
            <person name="Franch-Gras L."/>
            <person name="Hahn C."/>
            <person name="Garcia-Roger E.M."/>
            <person name="Carmona M.J."/>
            <person name="Serra M."/>
            <person name="Gomez A."/>
        </authorList>
    </citation>
    <scope>NUCLEOTIDE SEQUENCE [LARGE SCALE GENOMIC DNA]</scope>
    <source>
        <strain evidence="1">HYR1</strain>
    </source>
</reference>
<name>A0A3M7PWC2_BRAPC</name>
<evidence type="ECO:0000313" key="2">
    <source>
        <dbReference type="Proteomes" id="UP000276133"/>
    </source>
</evidence>
<organism evidence="1 2">
    <name type="scientific">Brachionus plicatilis</name>
    <name type="common">Marine rotifer</name>
    <name type="synonym">Brachionus muelleri</name>
    <dbReference type="NCBI Taxonomy" id="10195"/>
    <lineage>
        <taxon>Eukaryota</taxon>
        <taxon>Metazoa</taxon>
        <taxon>Spiralia</taxon>
        <taxon>Gnathifera</taxon>
        <taxon>Rotifera</taxon>
        <taxon>Eurotatoria</taxon>
        <taxon>Monogononta</taxon>
        <taxon>Pseudotrocha</taxon>
        <taxon>Ploima</taxon>
        <taxon>Brachionidae</taxon>
        <taxon>Brachionus</taxon>
    </lineage>
</organism>
<dbReference type="Proteomes" id="UP000276133">
    <property type="component" value="Unassembled WGS sequence"/>
</dbReference>
<keyword evidence="2" id="KW-1185">Reference proteome</keyword>
<accession>A0A3M7PWC2</accession>
<gene>
    <name evidence="1" type="ORF">BpHYR1_037252</name>
</gene>
<comment type="caution">
    <text evidence="1">The sequence shown here is derived from an EMBL/GenBank/DDBJ whole genome shotgun (WGS) entry which is preliminary data.</text>
</comment>
<dbReference type="EMBL" id="REGN01008510">
    <property type="protein sequence ID" value="RNA03417.1"/>
    <property type="molecule type" value="Genomic_DNA"/>
</dbReference>
<evidence type="ECO:0000313" key="1">
    <source>
        <dbReference type="EMBL" id="RNA03417.1"/>
    </source>
</evidence>